<organism evidence="1 2">
    <name type="scientific">Emericellopsis cladophorae</name>
    <dbReference type="NCBI Taxonomy" id="2686198"/>
    <lineage>
        <taxon>Eukaryota</taxon>
        <taxon>Fungi</taxon>
        <taxon>Dikarya</taxon>
        <taxon>Ascomycota</taxon>
        <taxon>Pezizomycotina</taxon>
        <taxon>Sordariomycetes</taxon>
        <taxon>Hypocreomycetidae</taxon>
        <taxon>Hypocreales</taxon>
        <taxon>Bionectriaceae</taxon>
        <taxon>Emericellopsis</taxon>
    </lineage>
</organism>
<dbReference type="GeneID" id="75832855"/>
<dbReference type="PANTHER" id="PTHR48100">
    <property type="entry name" value="BROAD-SPECIFICITY PHOSPHATASE YOR283W-RELATED"/>
    <property type="match status" value="1"/>
</dbReference>
<reference evidence="1" key="1">
    <citation type="journal article" date="2021" name="J Fungi (Basel)">
        <title>Genomic and Metabolomic Analyses of the Marine Fungus Emericellopsis cladophorae: Insights into Saltwater Adaptability Mechanisms and Its Biosynthetic Potential.</title>
        <authorList>
            <person name="Goncalves M.F.M."/>
            <person name="Hilario S."/>
            <person name="Van de Peer Y."/>
            <person name="Esteves A.C."/>
            <person name="Alves A."/>
        </authorList>
    </citation>
    <scope>NUCLEOTIDE SEQUENCE</scope>
    <source>
        <strain evidence="1">MUM 19.33</strain>
    </source>
</reference>
<proteinExistence type="predicted"/>
<gene>
    <name evidence="1" type="ORF">J7T54_006377</name>
</gene>
<dbReference type="InterPro" id="IPR050275">
    <property type="entry name" value="PGM_Phosphatase"/>
</dbReference>
<keyword evidence="2" id="KW-1185">Reference proteome</keyword>
<dbReference type="Proteomes" id="UP001055219">
    <property type="component" value="Unassembled WGS sequence"/>
</dbReference>
<dbReference type="InterPro" id="IPR013078">
    <property type="entry name" value="His_Pase_superF_clade-1"/>
</dbReference>
<dbReference type="SUPFAM" id="SSF53254">
    <property type="entry name" value="Phosphoglycerate mutase-like"/>
    <property type="match status" value="1"/>
</dbReference>
<dbReference type="RefSeq" id="XP_051365188.1">
    <property type="nucleotide sequence ID" value="XM_051502801.1"/>
</dbReference>
<dbReference type="InterPro" id="IPR029033">
    <property type="entry name" value="His_PPase_superfam"/>
</dbReference>
<dbReference type="Gene3D" id="3.40.50.1240">
    <property type="entry name" value="Phosphoglycerate mutase-like"/>
    <property type="match status" value="1"/>
</dbReference>
<dbReference type="CDD" id="cd07067">
    <property type="entry name" value="HP_PGM_like"/>
    <property type="match status" value="1"/>
</dbReference>
<evidence type="ECO:0008006" key="3">
    <source>
        <dbReference type="Google" id="ProtNLM"/>
    </source>
</evidence>
<protein>
    <recommendedName>
        <fullName evidence="3">Phosphoglycerate mutase family protein</fullName>
    </recommendedName>
</protein>
<evidence type="ECO:0000313" key="2">
    <source>
        <dbReference type="Proteomes" id="UP001055219"/>
    </source>
</evidence>
<accession>A0A9P9Y6E3</accession>
<dbReference type="AlphaFoldDB" id="A0A9P9Y6E3"/>
<evidence type="ECO:0000313" key="1">
    <source>
        <dbReference type="EMBL" id="KAI6784332.1"/>
    </source>
</evidence>
<name>A0A9P9Y6E3_9HYPO</name>
<dbReference type="SMART" id="SM00855">
    <property type="entry name" value="PGAM"/>
    <property type="match status" value="1"/>
</dbReference>
<dbReference type="EMBL" id="JAGIXG020000004">
    <property type="protein sequence ID" value="KAI6784332.1"/>
    <property type="molecule type" value="Genomic_DNA"/>
</dbReference>
<sequence>MAPTIHLVRHAQGYHNLSVENEVIHDPDLTELGLQQCKELRESFIHHDKLTRLVASPLRRTVYTAIKAFGEDRLYPITALDLLQEVSSSPCDTGSAKEKLDEEFGDKLEVRGLDPAWTDKTATSKFEPTLQKLTARALEARRVLRDLAGDGDDHIVVTTHGGILHFLTDDWFGIPSGHATGWGNCEYRSYQFIDPTGKDEDAALQETPESWRRRQGLRIAPTRTEQKEMRAAVQKSVAPYLHLNS</sequence>
<dbReference type="PANTHER" id="PTHR48100:SF54">
    <property type="entry name" value="PHOSPHATASE SPAC5H10.03-RELATED"/>
    <property type="match status" value="1"/>
</dbReference>
<dbReference type="Pfam" id="PF00300">
    <property type="entry name" value="His_Phos_1"/>
    <property type="match status" value="1"/>
</dbReference>
<dbReference type="GO" id="GO:0005737">
    <property type="term" value="C:cytoplasm"/>
    <property type="evidence" value="ECO:0007669"/>
    <property type="project" value="TreeGrafter"/>
</dbReference>
<reference evidence="1" key="2">
    <citation type="submission" date="2022-07" db="EMBL/GenBank/DDBJ databases">
        <authorList>
            <person name="Goncalves M.F.M."/>
            <person name="Hilario S."/>
            <person name="Van De Peer Y."/>
            <person name="Esteves A.C."/>
            <person name="Alves A."/>
        </authorList>
    </citation>
    <scope>NUCLEOTIDE SEQUENCE</scope>
    <source>
        <strain evidence="1">MUM 19.33</strain>
    </source>
</reference>
<dbReference type="GO" id="GO:0016791">
    <property type="term" value="F:phosphatase activity"/>
    <property type="evidence" value="ECO:0007669"/>
    <property type="project" value="TreeGrafter"/>
</dbReference>
<comment type="caution">
    <text evidence="1">The sequence shown here is derived from an EMBL/GenBank/DDBJ whole genome shotgun (WGS) entry which is preliminary data.</text>
</comment>
<dbReference type="OrthoDB" id="496981at2759"/>